<proteinExistence type="predicted"/>
<gene>
    <name evidence="2" type="ORF">F6W96_40545</name>
</gene>
<organism evidence="2 3">
    <name type="scientific">Nocardia terpenica</name>
    <dbReference type="NCBI Taxonomy" id="455432"/>
    <lineage>
        <taxon>Bacteria</taxon>
        <taxon>Bacillati</taxon>
        <taxon>Actinomycetota</taxon>
        <taxon>Actinomycetes</taxon>
        <taxon>Mycobacteriales</taxon>
        <taxon>Nocardiaceae</taxon>
        <taxon>Nocardia</taxon>
    </lineage>
</organism>
<dbReference type="EMBL" id="CP046173">
    <property type="protein sequence ID" value="QIS23629.1"/>
    <property type="molecule type" value="Genomic_DNA"/>
</dbReference>
<evidence type="ECO:0000256" key="1">
    <source>
        <dbReference type="SAM" id="MobiDB-lite"/>
    </source>
</evidence>
<name>A0A6G9ZDD1_9NOCA</name>
<dbReference type="RefSeq" id="WP_167490951.1">
    <property type="nucleotide sequence ID" value="NZ_CP046173.1"/>
</dbReference>
<dbReference type="Proteomes" id="UP000500953">
    <property type="component" value="Chromosome"/>
</dbReference>
<protein>
    <submittedName>
        <fullName evidence="2">Uncharacterized protein</fullName>
    </submittedName>
</protein>
<feature type="region of interest" description="Disordered" evidence="1">
    <location>
        <begin position="1"/>
        <end position="44"/>
    </location>
</feature>
<feature type="compositionally biased region" description="Low complexity" evidence="1">
    <location>
        <begin position="11"/>
        <end position="23"/>
    </location>
</feature>
<dbReference type="AlphaFoldDB" id="A0A6G9ZDD1"/>
<evidence type="ECO:0000313" key="2">
    <source>
        <dbReference type="EMBL" id="QIS23629.1"/>
    </source>
</evidence>
<evidence type="ECO:0000313" key="3">
    <source>
        <dbReference type="Proteomes" id="UP000500953"/>
    </source>
</evidence>
<accession>A0A6G9ZDD1</accession>
<reference evidence="2 3" key="1">
    <citation type="journal article" date="2019" name="ACS Chem. Biol.">
        <title>Identification and Mobilization of a Cryptic Antibiotic Biosynthesis Gene Locus from a Human-Pathogenic Nocardia Isolate.</title>
        <authorList>
            <person name="Herisse M."/>
            <person name="Ishida K."/>
            <person name="Porter J.L."/>
            <person name="Howden B."/>
            <person name="Hertweck C."/>
            <person name="Stinear T.P."/>
            <person name="Pidot S.J."/>
        </authorList>
    </citation>
    <scope>NUCLEOTIDE SEQUENCE [LARGE SCALE GENOMIC DNA]</scope>
    <source>
        <strain evidence="2 3">AUSMDU00012715</strain>
    </source>
</reference>
<sequence length="311" mass="33176">MTNCINGFESATEPTPAPVAEAAGQTAPSALPGTDTGGGRSAFEDGGERMRLIVRAAATASATEGVFVRRARRYLVLEPQYAGAAVVDYVVRSRDASGGGIGPSVSGAALAPDLSLPVLRTHWDREQQSGARREWRGARPPGFGDPDRLRLDNSVRLWTQALVDAQHWYRHLRSVSAANEGEWARIAARTAGVFAQWSLRSADGHGPFADVAAQLGISARPMHAEPGPGAQGRRPDLRVTAYLLAQMSRDTPDPVQPQWLLLEQLMACTVVIAKAHRARRELAHAAALAAVVTGTLDAASHRMCESARGAR</sequence>